<dbReference type="EMBL" id="JAHRHY010000012">
    <property type="protein sequence ID" value="KAG9065275.1"/>
    <property type="molecule type" value="Genomic_DNA"/>
</dbReference>
<dbReference type="AlphaFoldDB" id="A0A9P8BRC0"/>
<gene>
    <name evidence="1" type="ORF">KI688_002598</name>
</gene>
<organism evidence="1 2">
    <name type="scientific">Linnemannia hyalina</name>
    <dbReference type="NCBI Taxonomy" id="64524"/>
    <lineage>
        <taxon>Eukaryota</taxon>
        <taxon>Fungi</taxon>
        <taxon>Fungi incertae sedis</taxon>
        <taxon>Mucoromycota</taxon>
        <taxon>Mortierellomycotina</taxon>
        <taxon>Mortierellomycetes</taxon>
        <taxon>Mortierellales</taxon>
        <taxon>Mortierellaceae</taxon>
        <taxon>Linnemannia</taxon>
    </lineage>
</organism>
<dbReference type="OrthoDB" id="10286021at2759"/>
<dbReference type="Proteomes" id="UP000707451">
    <property type="component" value="Unassembled WGS sequence"/>
</dbReference>
<evidence type="ECO:0000313" key="2">
    <source>
        <dbReference type="Proteomes" id="UP000707451"/>
    </source>
</evidence>
<sequence length="138" mass="15887">MSRLFFRFPTVVRTALVYIALLSWFASARPISNAAAFSPILESGKFSQWHFFDSKYNHEVTLLVGSYNGNMGYVSRDFKSHCHEDGVWCVTHGDPQSLEMGIWYKGYNYQHNTVTADCNSKMPMFCRQYDNYIDPSVA</sequence>
<reference evidence="1" key="1">
    <citation type="submission" date="2021-06" db="EMBL/GenBank/DDBJ databases">
        <title>Genome Sequence of Mortierella hyaline Strain SCG-10, a Cold-Adapted, Nitrate-Reducing Fungus Isolated from Soil in Minnesota, USA.</title>
        <authorList>
            <person name="Aldossari N."/>
        </authorList>
    </citation>
    <scope>NUCLEOTIDE SEQUENCE</scope>
    <source>
        <strain evidence="1">SCG-10</strain>
    </source>
</reference>
<proteinExistence type="predicted"/>
<name>A0A9P8BRC0_9FUNG</name>
<accession>A0A9P8BRC0</accession>
<protein>
    <submittedName>
        <fullName evidence="1">Uncharacterized protein</fullName>
    </submittedName>
</protein>
<keyword evidence="2" id="KW-1185">Reference proteome</keyword>
<comment type="caution">
    <text evidence="1">The sequence shown here is derived from an EMBL/GenBank/DDBJ whole genome shotgun (WGS) entry which is preliminary data.</text>
</comment>
<evidence type="ECO:0000313" key="1">
    <source>
        <dbReference type="EMBL" id="KAG9065275.1"/>
    </source>
</evidence>